<dbReference type="Pfam" id="PF17765">
    <property type="entry name" value="MLTR_LBD"/>
    <property type="match status" value="1"/>
</dbReference>
<dbReference type="SMART" id="SM00530">
    <property type="entry name" value="HTH_XRE"/>
    <property type="match status" value="1"/>
</dbReference>
<dbReference type="InterPro" id="IPR041413">
    <property type="entry name" value="MLTR_LBD"/>
</dbReference>
<dbReference type="PANTHER" id="PTHR35010">
    <property type="entry name" value="BLL4672 PROTEIN-RELATED"/>
    <property type="match status" value="1"/>
</dbReference>
<protein>
    <submittedName>
        <fullName evidence="2">Helix-turn-helix transcriptional regulator</fullName>
    </submittedName>
</protein>
<organism evidence="2 3">
    <name type="scientific">Gordonia sesuvii</name>
    <dbReference type="NCBI Taxonomy" id="3116777"/>
    <lineage>
        <taxon>Bacteria</taxon>
        <taxon>Bacillati</taxon>
        <taxon>Actinomycetota</taxon>
        <taxon>Actinomycetes</taxon>
        <taxon>Mycobacteriales</taxon>
        <taxon>Gordoniaceae</taxon>
        <taxon>Gordonia</taxon>
    </lineage>
</organism>
<dbReference type="InterPro" id="IPR001387">
    <property type="entry name" value="Cro/C1-type_HTH"/>
</dbReference>
<proteinExistence type="predicted"/>
<evidence type="ECO:0000313" key="2">
    <source>
        <dbReference type="EMBL" id="MEE3850321.1"/>
    </source>
</evidence>
<name>A0ABU7MCE9_9ACTN</name>
<dbReference type="RefSeq" id="WP_330431981.1">
    <property type="nucleotide sequence ID" value="NZ_JAZDUF010000002.1"/>
</dbReference>
<dbReference type="CDD" id="cd00093">
    <property type="entry name" value="HTH_XRE"/>
    <property type="match status" value="1"/>
</dbReference>
<dbReference type="InterPro" id="IPR010982">
    <property type="entry name" value="Lambda_DNA-bd_dom_sf"/>
</dbReference>
<dbReference type="Proteomes" id="UP001347146">
    <property type="component" value="Unassembled WGS sequence"/>
</dbReference>
<evidence type="ECO:0000259" key="1">
    <source>
        <dbReference type="PROSITE" id="PS50943"/>
    </source>
</evidence>
<dbReference type="Pfam" id="PF01381">
    <property type="entry name" value="HTH_3"/>
    <property type="match status" value="1"/>
</dbReference>
<keyword evidence="3" id="KW-1185">Reference proteome</keyword>
<dbReference type="EMBL" id="JAZDUF010000002">
    <property type="protein sequence ID" value="MEE3850321.1"/>
    <property type="molecule type" value="Genomic_DNA"/>
</dbReference>
<dbReference type="Gene3D" id="1.10.260.40">
    <property type="entry name" value="lambda repressor-like DNA-binding domains"/>
    <property type="match status" value="1"/>
</dbReference>
<dbReference type="SUPFAM" id="SSF47413">
    <property type="entry name" value="lambda repressor-like DNA-binding domains"/>
    <property type="match status" value="1"/>
</dbReference>
<dbReference type="Gene3D" id="3.30.450.180">
    <property type="match status" value="1"/>
</dbReference>
<reference evidence="2 3" key="1">
    <citation type="submission" date="2024-01" db="EMBL/GenBank/DDBJ databases">
        <title>Draft genome sequence of Gordonia sp. LSe1-13.</title>
        <authorList>
            <person name="Suphannarot A."/>
            <person name="Mingma R."/>
        </authorList>
    </citation>
    <scope>NUCLEOTIDE SEQUENCE [LARGE SCALE GENOMIC DNA]</scope>
    <source>
        <strain evidence="2 3">LSe1-13</strain>
    </source>
</reference>
<evidence type="ECO:0000313" key="3">
    <source>
        <dbReference type="Proteomes" id="UP001347146"/>
    </source>
</evidence>
<accession>A0ABU7MCE9</accession>
<feature type="domain" description="HTH cro/C1-type" evidence="1">
    <location>
        <begin position="8"/>
        <end position="62"/>
    </location>
</feature>
<dbReference type="PROSITE" id="PS50943">
    <property type="entry name" value="HTH_CROC1"/>
    <property type="match status" value="1"/>
</dbReference>
<sequence>MTGVGTMLRDWRSHRSISQLDLAYDVGVSPKHLSFVETGKSTPSPSLLEALSERLDIPLRERNALLLAAGHAPRYSEEPLDSSTMTHVRASVQRVLDAHNPYPGLALDRTWNVVLANDAALALAAFLPPHLTGPPFNLFRASLHPDGFASITVDFDTWATYLLITLRRLVRVTGDPRLAELEREVARYPTVVGLDSRTGQRNQGSGPDLLVPFSVRAGDSVLSFFTTLTTFGSPRDITLDELTIELFYPADEITERTISGAPGTTVSP</sequence>
<dbReference type="PANTHER" id="PTHR35010:SF4">
    <property type="entry name" value="BLL5781 PROTEIN"/>
    <property type="match status" value="1"/>
</dbReference>
<gene>
    <name evidence="2" type="ORF">VZC37_08240</name>
</gene>
<comment type="caution">
    <text evidence="2">The sequence shown here is derived from an EMBL/GenBank/DDBJ whole genome shotgun (WGS) entry which is preliminary data.</text>
</comment>